<dbReference type="RefSeq" id="XP_020125953.1">
    <property type="nucleotide sequence ID" value="XM_020278941.1"/>
</dbReference>
<feature type="region of interest" description="Disordered" evidence="1">
    <location>
        <begin position="130"/>
        <end position="222"/>
    </location>
</feature>
<dbReference type="Proteomes" id="UP000183809">
    <property type="component" value="Unassembled WGS sequence"/>
</dbReference>
<accession>A0A1J9RQ62</accession>
<evidence type="ECO:0000256" key="1">
    <source>
        <dbReference type="SAM" id="MobiDB-lite"/>
    </source>
</evidence>
<feature type="region of interest" description="Disordered" evidence="1">
    <location>
        <begin position="239"/>
        <end position="284"/>
    </location>
</feature>
<gene>
    <name evidence="2" type="ORF">BKCO1_7500027</name>
</gene>
<keyword evidence="3" id="KW-1185">Reference proteome</keyword>
<reference evidence="2 3" key="1">
    <citation type="submission" date="2016-10" db="EMBL/GenBank/DDBJ databases">
        <title>Proteomics and genomics reveal pathogen-plant mechanisms compatible with a hemibiotrophic lifestyle of Diplodia corticola.</title>
        <authorList>
            <person name="Fernandes I."/>
            <person name="De Jonge R."/>
            <person name="Van De Peer Y."/>
            <person name="Devreese B."/>
            <person name="Alves A."/>
            <person name="Esteves A.C."/>
        </authorList>
    </citation>
    <scope>NUCLEOTIDE SEQUENCE [LARGE SCALE GENOMIC DNA]</scope>
    <source>
        <strain evidence="2 3">CBS 112549</strain>
    </source>
</reference>
<dbReference type="EMBL" id="MNUE01000075">
    <property type="protein sequence ID" value="OJD29693.1"/>
    <property type="molecule type" value="Genomic_DNA"/>
</dbReference>
<protein>
    <submittedName>
        <fullName evidence="2">Uncharacterized protein</fullName>
    </submittedName>
</protein>
<dbReference type="AlphaFoldDB" id="A0A1J9RQ62"/>
<feature type="compositionally biased region" description="Basic and acidic residues" evidence="1">
    <location>
        <begin position="130"/>
        <end position="140"/>
    </location>
</feature>
<name>A0A1J9RQ62_9PEZI</name>
<organism evidence="2 3">
    <name type="scientific">Diplodia corticola</name>
    <dbReference type="NCBI Taxonomy" id="236234"/>
    <lineage>
        <taxon>Eukaryota</taxon>
        <taxon>Fungi</taxon>
        <taxon>Dikarya</taxon>
        <taxon>Ascomycota</taxon>
        <taxon>Pezizomycotina</taxon>
        <taxon>Dothideomycetes</taxon>
        <taxon>Dothideomycetes incertae sedis</taxon>
        <taxon>Botryosphaeriales</taxon>
        <taxon>Botryosphaeriaceae</taxon>
        <taxon>Diplodia</taxon>
    </lineage>
</organism>
<proteinExistence type="predicted"/>
<evidence type="ECO:0000313" key="3">
    <source>
        <dbReference type="Proteomes" id="UP000183809"/>
    </source>
</evidence>
<comment type="caution">
    <text evidence="2">The sequence shown here is derived from an EMBL/GenBank/DDBJ whole genome shotgun (WGS) entry which is preliminary data.</text>
</comment>
<sequence>MPDDNPHMPGWGGLPRVMKEQVLVTWNGQDEGDEQYFGCLSPTNDKCDDSKRGLSLEVYASEGEEHAVLVKFHLSVWTPAARTKKPRDMYVILPTPALSMTRHLVNAVPENVRNHLPHAPSYNRIHFELSDSGAPRHDVPSDPPPYNEKDLNPDSSSGPEVGWRTSPLPAALLSKGVAAQTTTTTKRKKAEAGFSSNEGAVVHKHPRQAPSGSDSEPDQGGRLAAFDPQLALAQELPPTEADPEFTAPGNEPPLVPPPNVPRDPSSSPQPFPSSTPTEQAKEGLAQPRLPAAPYHQKVGDVLHYKMVHFFLYALRRDGDAITNYAKDFLEMGHHVNAVDDKAFRAVKHRCYSSLATRSARHGFPAPSTPDQISDQVNVLLDWLDDAISEEAYALLDRHYACLAGMVADAEAGAGFVQEEFEIRRADFYAAAFRVADGIMRDCPERPPLLCAESVHGLCRSYSSFR</sequence>
<dbReference type="OrthoDB" id="10469690at2759"/>
<evidence type="ECO:0000313" key="2">
    <source>
        <dbReference type="EMBL" id="OJD29693.1"/>
    </source>
</evidence>
<dbReference type="GeneID" id="31019203"/>
<feature type="compositionally biased region" description="Pro residues" evidence="1">
    <location>
        <begin position="250"/>
        <end position="273"/>
    </location>
</feature>